<organism evidence="2 3">
    <name type="scientific">Aureibacillus halotolerans</name>
    <dbReference type="NCBI Taxonomy" id="1508390"/>
    <lineage>
        <taxon>Bacteria</taxon>
        <taxon>Bacillati</taxon>
        <taxon>Bacillota</taxon>
        <taxon>Bacilli</taxon>
        <taxon>Bacillales</taxon>
        <taxon>Bacillaceae</taxon>
        <taxon>Aureibacillus</taxon>
    </lineage>
</organism>
<protein>
    <recommendedName>
        <fullName evidence="4">ABC-2 family transporter</fullName>
    </recommendedName>
</protein>
<feature type="transmembrane region" description="Helical" evidence="1">
    <location>
        <begin position="303"/>
        <end position="325"/>
    </location>
</feature>
<dbReference type="EMBL" id="SNYJ01000001">
    <property type="protein sequence ID" value="TDQ42996.1"/>
    <property type="molecule type" value="Genomic_DNA"/>
</dbReference>
<keyword evidence="1" id="KW-0812">Transmembrane</keyword>
<comment type="caution">
    <text evidence="2">The sequence shown here is derived from an EMBL/GenBank/DDBJ whole genome shotgun (WGS) entry which is preliminary data.</text>
</comment>
<keyword evidence="1" id="KW-1133">Transmembrane helix</keyword>
<feature type="transmembrane region" description="Helical" evidence="1">
    <location>
        <begin position="337"/>
        <end position="357"/>
    </location>
</feature>
<evidence type="ECO:0008006" key="4">
    <source>
        <dbReference type="Google" id="ProtNLM"/>
    </source>
</evidence>
<dbReference type="Proteomes" id="UP000295632">
    <property type="component" value="Unassembled WGS sequence"/>
</dbReference>
<reference evidence="2 3" key="1">
    <citation type="submission" date="2019-03" db="EMBL/GenBank/DDBJ databases">
        <title>Genomic Encyclopedia of Type Strains, Phase IV (KMG-IV): sequencing the most valuable type-strain genomes for metagenomic binning, comparative biology and taxonomic classification.</title>
        <authorList>
            <person name="Goeker M."/>
        </authorList>
    </citation>
    <scope>NUCLEOTIDE SEQUENCE [LARGE SCALE GENOMIC DNA]</scope>
    <source>
        <strain evidence="2 3">DSM 28697</strain>
    </source>
</reference>
<feature type="transmembrane region" description="Helical" evidence="1">
    <location>
        <begin position="221"/>
        <end position="244"/>
    </location>
</feature>
<keyword evidence="3" id="KW-1185">Reference proteome</keyword>
<dbReference type="OrthoDB" id="2199615at2"/>
<gene>
    <name evidence="2" type="ORF">EV213_101428</name>
</gene>
<feature type="transmembrane region" description="Helical" evidence="1">
    <location>
        <begin position="12"/>
        <end position="31"/>
    </location>
</feature>
<keyword evidence="1" id="KW-0472">Membrane</keyword>
<dbReference type="RefSeq" id="WP_133578809.1">
    <property type="nucleotide sequence ID" value="NZ_SNYJ01000001.1"/>
</dbReference>
<feature type="transmembrane region" description="Helical" evidence="1">
    <location>
        <begin position="175"/>
        <end position="196"/>
    </location>
</feature>
<accession>A0A4R6UAV2</accession>
<evidence type="ECO:0000313" key="3">
    <source>
        <dbReference type="Proteomes" id="UP000295632"/>
    </source>
</evidence>
<feature type="transmembrane region" description="Helical" evidence="1">
    <location>
        <begin position="271"/>
        <end position="296"/>
    </location>
</feature>
<name>A0A4R6UAV2_9BACI</name>
<evidence type="ECO:0000313" key="2">
    <source>
        <dbReference type="EMBL" id="TDQ42996.1"/>
    </source>
</evidence>
<proteinExistence type="predicted"/>
<sequence>MAVFWHELKKQFAWKLVAIVVAFSALWYVLYVDFYFEYFLNGPNDIATHLVVTEAYEKYGKELNEEEFHELKNDYQRTIDEMDALLLSNEAFRKTGFDGYIDYRDREAESPSQIQLGIDYKSIYEQALGENGELLSWKIQSYQHMIEFYELEILERKLDHTSIFPYFIYTNYNTVIGYVVIMVLLSVFILAAPVYFRDKKERLLPLQFTSETGRRIQAAKAWAVTCMALVVTTLQLGLFFFFYFQEDVDPYLHVNLNSFIQSHLFLFDLTFIQYIVITIIGTYLLSLSAAWLAAIVSRFVASYLGLLGVLVPVATVMIVLANAMLMEYLFTEYQPTLLTVSLYAVLLLGSGIALITITRRDRSLDVR</sequence>
<evidence type="ECO:0000256" key="1">
    <source>
        <dbReference type="SAM" id="Phobius"/>
    </source>
</evidence>
<dbReference type="AlphaFoldDB" id="A0A4R6UAV2"/>